<sequence>MTSTPLPEEQPPAPRLNATQLPDVDVPQPSGNAPLVVDENTDLSTLTPAQLYELNQRTLDESTRSSSDLPLIAAVAPIRVLREEYDGAPAFVRQIDFLATKGYHGIRRTRGDGDCFYRSLAFAYIERIMSTPDPALEATIAISTLDAAVPLLETVGFDKFAYEDFYEELLGLLRRVGSGAPDQLSPETLLSAFQAPEVSTAIVVFLRLLTSAQIRCDPDAFDAFLFHPDFGNQMTARDFCESFVEPTGKEADHVQMTALARALKVNAKVAYLDGHDPNGAVDFVSFESALDPSTPPVVLLYRPGHYDILDTRSLEAIQL</sequence>
<comment type="caution">
    <text evidence="1">The sequence shown here is derived from an EMBL/GenBank/DDBJ whole genome shotgun (WGS) entry which is preliminary data.</text>
</comment>
<reference evidence="1" key="2">
    <citation type="journal article" date="2022" name="New Phytol.">
        <title>Evolutionary transition to the ectomycorrhizal habit in the genomes of a hyperdiverse lineage of mushroom-forming fungi.</title>
        <authorList>
            <person name="Looney B."/>
            <person name="Miyauchi S."/>
            <person name="Morin E."/>
            <person name="Drula E."/>
            <person name="Courty P.E."/>
            <person name="Kohler A."/>
            <person name="Kuo A."/>
            <person name="LaButti K."/>
            <person name="Pangilinan J."/>
            <person name="Lipzen A."/>
            <person name="Riley R."/>
            <person name="Andreopoulos W."/>
            <person name="He G."/>
            <person name="Johnson J."/>
            <person name="Nolan M."/>
            <person name="Tritt A."/>
            <person name="Barry K.W."/>
            <person name="Grigoriev I.V."/>
            <person name="Nagy L.G."/>
            <person name="Hibbett D."/>
            <person name="Henrissat B."/>
            <person name="Matheny P.B."/>
            <person name="Labbe J."/>
            <person name="Martin F.M."/>
        </authorList>
    </citation>
    <scope>NUCLEOTIDE SEQUENCE</scope>
    <source>
        <strain evidence="1">EC-137</strain>
    </source>
</reference>
<reference evidence="1" key="1">
    <citation type="submission" date="2021-02" db="EMBL/GenBank/DDBJ databases">
        <authorList>
            <consortium name="DOE Joint Genome Institute"/>
            <person name="Ahrendt S."/>
            <person name="Looney B.P."/>
            <person name="Miyauchi S."/>
            <person name="Morin E."/>
            <person name="Drula E."/>
            <person name="Courty P.E."/>
            <person name="Chicoki N."/>
            <person name="Fauchery L."/>
            <person name="Kohler A."/>
            <person name="Kuo A."/>
            <person name="Labutti K."/>
            <person name="Pangilinan J."/>
            <person name="Lipzen A."/>
            <person name="Riley R."/>
            <person name="Andreopoulos W."/>
            <person name="He G."/>
            <person name="Johnson J."/>
            <person name="Barry K.W."/>
            <person name="Grigoriev I.V."/>
            <person name="Nagy L."/>
            <person name="Hibbett D."/>
            <person name="Henrissat B."/>
            <person name="Matheny P.B."/>
            <person name="Labbe J."/>
            <person name="Martin F."/>
        </authorList>
    </citation>
    <scope>NUCLEOTIDE SEQUENCE</scope>
    <source>
        <strain evidence="1">EC-137</strain>
    </source>
</reference>
<name>A0ACB8QGN7_9AGAM</name>
<keyword evidence="2" id="KW-1185">Reference proteome</keyword>
<evidence type="ECO:0000313" key="1">
    <source>
        <dbReference type="EMBL" id="KAI0030840.1"/>
    </source>
</evidence>
<proteinExistence type="predicted"/>
<accession>A0ACB8QGN7</accession>
<organism evidence="1 2">
    <name type="scientific">Vararia minispora EC-137</name>
    <dbReference type="NCBI Taxonomy" id="1314806"/>
    <lineage>
        <taxon>Eukaryota</taxon>
        <taxon>Fungi</taxon>
        <taxon>Dikarya</taxon>
        <taxon>Basidiomycota</taxon>
        <taxon>Agaricomycotina</taxon>
        <taxon>Agaricomycetes</taxon>
        <taxon>Russulales</taxon>
        <taxon>Lachnocladiaceae</taxon>
        <taxon>Vararia</taxon>
    </lineage>
</organism>
<evidence type="ECO:0000313" key="2">
    <source>
        <dbReference type="Proteomes" id="UP000814128"/>
    </source>
</evidence>
<dbReference type="EMBL" id="MU273603">
    <property type="protein sequence ID" value="KAI0030840.1"/>
    <property type="molecule type" value="Genomic_DNA"/>
</dbReference>
<protein>
    <submittedName>
        <fullName evidence="1">Cysteine proteinase</fullName>
    </submittedName>
</protein>
<gene>
    <name evidence="1" type="ORF">K488DRAFT_53343</name>
</gene>
<dbReference type="Proteomes" id="UP000814128">
    <property type="component" value="Unassembled WGS sequence"/>
</dbReference>